<sequence length="188" mass="20355">QPLPLLPVNSAPKADLKETGHVLNIGNGIACVYDLKNTQADEMEEFSPILKVMMDLNLEPDNAGVVVFGNDKMVKQSDIVKSTVQTFRNVTLILGNAIKGPINIKDRFRVGIKASGVIPSASNLESMQTGIRNCIVSTSILVKNCSTVAQVVKRLTDVGAMDYIIIISATAIIIIGSILWMRHGRILL</sequence>
<evidence type="ECO:0000256" key="3">
    <source>
        <dbReference type="SAM" id="Phobius"/>
    </source>
</evidence>
<protein>
    <recommendedName>
        <fullName evidence="4">ATPase F1/V1/A1 complex alpha/beta subunit N-terminal domain-containing protein</fullName>
    </recommendedName>
</protein>
<evidence type="ECO:0000259" key="4">
    <source>
        <dbReference type="Pfam" id="PF02874"/>
    </source>
</evidence>
<dbReference type="EnsemblMetazoa" id="MESCA009726-RA">
    <property type="protein sequence ID" value="MESCA009726-PA"/>
    <property type="gene ID" value="MESCA009726"/>
</dbReference>
<dbReference type="InterPro" id="IPR023366">
    <property type="entry name" value="ATP_synth_asu-like_sf"/>
</dbReference>
<evidence type="ECO:0000313" key="6">
    <source>
        <dbReference type="Proteomes" id="UP000015102"/>
    </source>
</evidence>
<keyword evidence="3" id="KW-0812">Transmembrane</keyword>
<reference evidence="6" key="1">
    <citation type="submission" date="2013-02" db="EMBL/GenBank/DDBJ databases">
        <authorList>
            <person name="Hughes D."/>
        </authorList>
    </citation>
    <scope>NUCLEOTIDE SEQUENCE</scope>
    <source>
        <strain>Durham</strain>
        <strain evidence="6">NC isolate 2 -- Noor lab</strain>
    </source>
</reference>
<dbReference type="AlphaFoldDB" id="T1H0P3"/>
<organism evidence="5 6">
    <name type="scientific">Megaselia scalaris</name>
    <name type="common">Humpbacked fly</name>
    <name type="synonym">Phora scalaris</name>
    <dbReference type="NCBI Taxonomy" id="36166"/>
    <lineage>
        <taxon>Eukaryota</taxon>
        <taxon>Metazoa</taxon>
        <taxon>Ecdysozoa</taxon>
        <taxon>Arthropoda</taxon>
        <taxon>Hexapoda</taxon>
        <taxon>Insecta</taxon>
        <taxon>Pterygota</taxon>
        <taxon>Neoptera</taxon>
        <taxon>Endopterygota</taxon>
        <taxon>Diptera</taxon>
        <taxon>Brachycera</taxon>
        <taxon>Muscomorpha</taxon>
        <taxon>Platypezoidea</taxon>
        <taxon>Phoridae</taxon>
        <taxon>Megaseliini</taxon>
        <taxon>Megaselia</taxon>
    </lineage>
</organism>
<dbReference type="InterPro" id="IPR004100">
    <property type="entry name" value="ATPase_F1/V1/A1_a/bsu_N"/>
</dbReference>
<dbReference type="InterPro" id="IPR005294">
    <property type="entry name" value="ATP_synth_F1_asu"/>
</dbReference>
<evidence type="ECO:0000313" key="5">
    <source>
        <dbReference type="EnsemblMetazoa" id="MESCA009726-PA"/>
    </source>
</evidence>
<dbReference type="GO" id="GO:0046933">
    <property type="term" value="F:proton-transporting ATP synthase activity, rotational mechanism"/>
    <property type="evidence" value="ECO:0007669"/>
    <property type="project" value="InterPro"/>
</dbReference>
<reference evidence="5" key="2">
    <citation type="submission" date="2015-06" db="UniProtKB">
        <authorList>
            <consortium name="EnsemblMetazoa"/>
        </authorList>
    </citation>
    <scope>IDENTIFICATION</scope>
</reference>
<proteinExistence type="inferred from homology"/>
<feature type="transmembrane region" description="Helical" evidence="3">
    <location>
        <begin position="163"/>
        <end position="181"/>
    </location>
</feature>
<keyword evidence="2" id="KW-0813">Transport</keyword>
<dbReference type="SUPFAM" id="SSF50615">
    <property type="entry name" value="N-terminal domain of alpha and beta subunits of F1 ATP synthase"/>
    <property type="match status" value="1"/>
</dbReference>
<dbReference type="InterPro" id="IPR036121">
    <property type="entry name" value="ATPase_F1/V1/A1_a/bsu_N_sf"/>
</dbReference>
<dbReference type="HOGENOM" id="CLU_1444393_0_0_1"/>
<dbReference type="EMBL" id="CAQQ02175782">
    <property type="status" value="NOT_ANNOTATED_CDS"/>
    <property type="molecule type" value="Genomic_DNA"/>
</dbReference>
<keyword evidence="6" id="KW-1185">Reference proteome</keyword>
<dbReference type="GO" id="GO:0005524">
    <property type="term" value="F:ATP binding"/>
    <property type="evidence" value="ECO:0007669"/>
    <property type="project" value="UniProtKB-KW"/>
</dbReference>
<accession>T1H0P3</accession>
<dbReference type="GO" id="GO:0043531">
    <property type="term" value="F:ADP binding"/>
    <property type="evidence" value="ECO:0007669"/>
    <property type="project" value="TreeGrafter"/>
</dbReference>
<dbReference type="Gene3D" id="2.40.30.20">
    <property type="match status" value="1"/>
</dbReference>
<dbReference type="PANTHER" id="PTHR48082:SF2">
    <property type="entry name" value="ATP SYNTHASE SUBUNIT ALPHA, MITOCHONDRIAL"/>
    <property type="match status" value="1"/>
</dbReference>
<name>T1H0P3_MEGSC</name>
<feature type="domain" description="ATPase F1/V1/A1 complex alpha/beta subunit N-terminal" evidence="4">
    <location>
        <begin position="17"/>
        <end position="83"/>
    </location>
</feature>
<dbReference type="STRING" id="36166.T1H0P3"/>
<dbReference type="PANTHER" id="PTHR48082">
    <property type="entry name" value="ATP SYNTHASE SUBUNIT ALPHA, MITOCHONDRIAL"/>
    <property type="match status" value="1"/>
</dbReference>
<evidence type="ECO:0000256" key="2">
    <source>
        <dbReference type="ARBA" id="ARBA00022448"/>
    </source>
</evidence>
<dbReference type="GO" id="GO:0045259">
    <property type="term" value="C:proton-transporting ATP synthase complex"/>
    <property type="evidence" value="ECO:0007669"/>
    <property type="project" value="InterPro"/>
</dbReference>
<comment type="similarity">
    <text evidence="1">Belongs to the ATPase alpha/beta chains family.</text>
</comment>
<keyword evidence="3" id="KW-0472">Membrane</keyword>
<dbReference type="Pfam" id="PF02874">
    <property type="entry name" value="ATP-synt_ab_N"/>
    <property type="match status" value="1"/>
</dbReference>
<keyword evidence="3" id="KW-1133">Transmembrane helix</keyword>
<evidence type="ECO:0000256" key="1">
    <source>
        <dbReference type="ARBA" id="ARBA00008936"/>
    </source>
</evidence>
<dbReference type="Proteomes" id="UP000015102">
    <property type="component" value="Unassembled WGS sequence"/>
</dbReference>